<evidence type="ECO:0000313" key="1">
    <source>
        <dbReference type="EMBL" id="CAH1106771.1"/>
    </source>
</evidence>
<protein>
    <submittedName>
        <fullName evidence="1">Uncharacterized protein</fullName>
    </submittedName>
</protein>
<dbReference type="AlphaFoldDB" id="A0A9P0CRN3"/>
<keyword evidence="2" id="KW-1185">Reference proteome</keyword>
<reference evidence="1" key="1">
    <citation type="submission" date="2022-01" db="EMBL/GenBank/DDBJ databases">
        <authorList>
            <person name="King R."/>
        </authorList>
    </citation>
    <scope>NUCLEOTIDE SEQUENCE</scope>
</reference>
<name>A0A9P0CRN3_9CUCU</name>
<organism evidence="1 2">
    <name type="scientific">Psylliodes chrysocephalus</name>
    <dbReference type="NCBI Taxonomy" id="3402493"/>
    <lineage>
        <taxon>Eukaryota</taxon>
        <taxon>Metazoa</taxon>
        <taxon>Ecdysozoa</taxon>
        <taxon>Arthropoda</taxon>
        <taxon>Hexapoda</taxon>
        <taxon>Insecta</taxon>
        <taxon>Pterygota</taxon>
        <taxon>Neoptera</taxon>
        <taxon>Endopterygota</taxon>
        <taxon>Coleoptera</taxon>
        <taxon>Polyphaga</taxon>
        <taxon>Cucujiformia</taxon>
        <taxon>Chrysomeloidea</taxon>
        <taxon>Chrysomelidae</taxon>
        <taxon>Galerucinae</taxon>
        <taxon>Alticini</taxon>
        <taxon>Psylliodes</taxon>
    </lineage>
</organism>
<evidence type="ECO:0000313" key="2">
    <source>
        <dbReference type="Proteomes" id="UP001153636"/>
    </source>
</evidence>
<dbReference type="OrthoDB" id="6779154at2759"/>
<sequence length="113" mass="12764">MQVHNVTWCREYNVLYFNSLTCISCNIGESCSHFYLGHIKMHNSSTPPTSGQDIGIETQSSKSTVMPTDKYIDMTGQSLLKTVKCSESDVKPNDWIAVFFTNFWYPGLVLANL</sequence>
<dbReference type="EMBL" id="OV651814">
    <property type="protein sequence ID" value="CAH1106771.1"/>
    <property type="molecule type" value="Genomic_DNA"/>
</dbReference>
<accession>A0A9P0CRN3</accession>
<dbReference type="Proteomes" id="UP001153636">
    <property type="component" value="Chromosome 2"/>
</dbReference>
<proteinExistence type="predicted"/>
<gene>
    <name evidence="1" type="ORF">PSYICH_LOCUS7763</name>
</gene>